<gene>
    <name evidence="1" type="ORF">CR513_55060</name>
</gene>
<evidence type="ECO:0000313" key="2">
    <source>
        <dbReference type="Proteomes" id="UP000257109"/>
    </source>
</evidence>
<dbReference type="OrthoDB" id="1932348at2759"/>
<dbReference type="Proteomes" id="UP000257109">
    <property type="component" value="Unassembled WGS sequence"/>
</dbReference>
<evidence type="ECO:0000313" key="1">
    <source>
        <dbReference type="EMBL" id="RDX66196.1"/>
    </source>
</evidence>
<protein>
    <submittedName>
        <fullName evidence="1">Uncharacterized protein</fullName>
    </submittedName>
</protein>
<feature type="non-terminal residue" evidence="1">
    <location>
        <position position="101"/>
    </location>
</feature>
<dbReference type="AlphaFoldDB" id="A0A371EJL9"/>
<accession>A0A371EJL9</accession>
<comment type="caution">
    <text evidence="1">The sequence shown here is derived from an EMBL/GenBank/DDBJ whole genome shotgun (WGS) entry which is preliminary data.</text>
</comment>
<dbReference type="PANTHER" id="PTHR34676">
    <property type="entry name" value="DUF4219 DOMAIN-CONTAINING PROTEIN-RELATED"/>
    <property type="match status" value="1"/>
</dbReference>
<dbReference type="PANTHER" id="PTHR34676:SF27">
    <property type="entry name" value="ASPARTYL-TRNA SYNTHETASE"/>
    <property type="match status" value="1"/>
</dbReference>
<organism evidence="1 2">
    <name type="scientific">Mucuna pruriens</name>
    <name type="common">Velvet bean</name>
    <name type="synonym">Dolichos pruriens</name>
    <dbReference type="NCBI Taxonomy" id="157652"/>
    <lineage>
        <taxon>Eukaryota</taxon>
        <taxon>Viridiplantae</taxon>
        <taxon>Streptophyta</taxon>
        <taxon>Embryophyta</taxon>
        <taxon>Tracheophyta</taxon>
        <taxon>Spermatophyta</taxon>
        <taxon>Magnoliopsida</taxon>
        <taxon>eudicotyledons</taxon>
        <taxon>Gunneridae</taxon>
        <taxon>Pentapetalae</taxon>
        <taxon>rosids</taxon>
        <taxon>fabids</taxon>
        <taxon>Fabales</taxon>
        <taxon>Fabaceae</taxon>
        <taxon>Papilionoideae</taxon>
        <taxon>50 kb inversion clade</taxon>
        <taxon>NPAAA clade</taxon>
        <taxon>indigoferoid/millettioid clade</taxon>
        <taxon>Phaseoleae</taxon>
        <taxon>Mucuna</taxon>
    </lineage>
</organism>
<reference evidence="1" key="1">
    <citation type="submission" date="2018-05" db="EMBL/GenBank/DDBJ databases">
        <title>Draft genome of Mucuna pruriens seed.</title>
        <authorList>
            <person name="Nnadi N.E."/>
            <person name="Vos R."/>
            <person name="Hasami M.H."/>
            <person name="Devisetty U.K."/>
            <person name="Aguiy J.C."/>
        </authorList>
    </citation>
    <scope>NUCLEOTIDE SEQUENCE [LARGE SCALE GENOMIC DNA]</scope>
    <source>
        <strain evidence="1">JCA_2017</strain>
    </source>
</reference>
<name>A0A371EJL9_MUCPR</name>
<dbReference type="Pfam" id="PF14223">
    <property type="entry name" value="Retrotran_gag_2"/>
    <property type="match status" value="1"/>
</dbReference>
<keyword evidence="2" id="KW-1185">Reference proteome</keyword>
<proteinExistence type="predicted"/>
<sequence>MKYNGRAIYLITCALSKYEYKKFYSYRTTKETWNIIAIKHKAHVKKRKITTLTRHYETFIMKYDESINNLALDELLGYFNVHEVHLRKRNEITLNFMKLNL</sequence>
<dbReference type="EMBL" id="QJKJ01013549">
    <property type="protein sequence ID" value="RDX66196.1"/>
    <property type="molecule type" value="Genomic_DNA"/>
</dbReference>